<dbReference type="PANTHER" id="PTHR45463:SF8">
    <property type="entry name" value="OS09G0392200 PROTEIN"/>
    <property type="match status" value="1"/>
</dbReference>
<accession>A0A9R1UY72</accession>
<keyword evidence="2" id="KW-1185">Reference proteome</keyword>
<evidence type="ECO:0000313" key="2">
    <source>
        <dbReference type="Proteomes" id="UP000235145"/>
    </source>
</evidence>
<gene>
    <name evidence="1" type="ORF">LSAT_V11C700358900</name>
</gene>
<sequence>MSVTRNDDDDASSSSSSSRKKLRTFCNNGVASWLDVNHDMLFFNYDETGICKSWRSFTVSNRNTFMASKPPMKISIGPLLNKEDSYYFLEEFKERRFKTIFPHSFGRTYFGSTCGYLILFDRETRDF</sequence>
<comment type="caution">
    <text evidence="1">The sequence shown here is derived from an EMBL/GenBank/DDBJ whole genome shotgun (WGS) entry which is preliminary data.</text>
</comment>
<dbReference type="AlphaFoldDB" id="A0A9R1UY72"/>
<name>A0A9R1UY72_LACSA</name>
<evidence type="ECO:0000313" key="1">
    <source>
        <dbReference type="EMBL" id="KAJ0196417.1"/>
    </source>
</evidence>
<dbReference type="EMBL" id="NBSK02000007">
    <property type="protein sequence ID" value="KAJ0196417.1"/>
    <property type="molecule type" value="Genomic_DNA"/>
</dbReference>
<reference evidence="1 2" key="1">
    <citation type="journal article" date="2017" name="Nat. Commun.">
        <title>Genome assembly with in vitro proximity ligation data and whole-genome triplication in lettuce.</title>
        <authorList>
            <person name="Reyes-Chin-Wo S."/>
            <person name="Wang Z."/>
            <person name="Yang X."/>
            <person name="Kozik A."/>
            <person name="Arikit S."/>
            <person name="Song C."/>
            <person name="Xia L."/>
            <person name="Froenicke L."/>
            <person name="Lavelle D.O."/>
            <person name="Truco M.J."/>
            <person name="Xia R."/>
            <person name="Zhu S."/>
            <person name="Xu C."/>
            <person name="Xu H."/>
            <person name="Xu X."/>
            <person name="Cox K."/>
            <person name="Korf I."/>
            <person name="Meyers B.C."/>
            <person name="Michelmore R.W."/>
        </authorList>
    </citation>
    <scope>NUCLEOTIDE SEQUENCE [LARGE SCALE GENOMIC DNA]</scope>
    <source>
        <strain evidence="2">cv. Salinas</strain>
        <tissue evidence="1">Seedlings</tissue>
    </source>
</reference>
<protein>
    <submittedName>
        <fullName evidence="1">Uncharacterized protein</fullName>
    </submittedName>
</protein>
<organism evidence="1 2">
    <name type="scientific">Lactuca sativa</name>
    <name type="common">Garden lettuce</name>
    <dbReference type="NCBI Taxonomy" id="4236"/>
    <lineage>
        <taxon>Eukaryota</taxon>
        <taxon>Viridiplantae</taxon>
        <taxon>Streptophyta</taxon>
        <taxon>Embryophyta</taxon>
        <taxon>Tracheophyta</taxon>
        <taxon>Spermatophyta</taxon>
        <taxon>Magnoliopsida</taxon>
        <taxon>eudicotyledons</taxon>
        <taxon>Gunneridae</taxon>
        <taxon>Pentapetalae</taxon>
        <taxon>asterids</taxon>
        <taxon>campanulids</taxon>
        <taxon>Asterales</taxon>
        <taxon>Asteraceae</taxon>
        <taxon>Cichorioideae</taxon>
        <taxon>Cichorieae</taxon>
        <taxon>Lactucinae</taxon>
        <taxon>Lactuca</taxon>
    </lineage>
</organism>
<dbReference type="Proteomes" id="UP000235145">
    <property type="component" value="Unassembled WGS sequence"/>
</dbReference>
<proteinExistence type="predicted"/>
<dbReference type="PANTHER" id="PTHR45463">
    <property type="entry name" value="OS09G0392200 PROTEIN"/>
    <property type="match status" value="1"/>
</dbReference>